<sequence>MKHTIFSLILFFISTSTFATRKEILLNENWMFRFSHQVQFKSEERVNLPHTWNSGDALSGKQDYYRGMGNYT</sequence>
<dbReference type="EMBL" id="VWFQ01000235">
    <property type="protein sequence ID" value="KAA4630189.1"/>
    <property type="molecule type" value="Genomic_DNA"/>
</dbReference>
<dbReference type="SUPFAM" id="SSF49785">
    <property type="entry name" value="Galactose-binding domain-like"/>
    <property type="match status" value="1"/>
</dbReference>
<feature type="non-terminal residue" evidence="1">
    <location>
        <position position="72"/>
    </location>
</feature>
<dbReference type="InterPro" id="IPR008979">
    <property type="entry name" value="Galactose-bd-like_sf"/>
</dbReference>
<reference evidence="1" key="1">
    <citation type="journal article" date="2019" name="Nat. Med.">
        <title>A library of human gut bacterial isolates paired with longitudinal multiomics data enables mechanistic microbiome research.</title>
        <authorList>
            <person name="Poyet M."/>
            <person name="Groussin M."/>
            <person name="Gibbons S.M."/>
            <person name="Avila-Pacheco J."/>
            <person name="Jiang X."/>
            <person name="Kearney S.M."/>
            <person name="Perrotta A.R."/>
            <person name="Berdy B."/>
            <person name="Zhao S."/>
            <person name="Lieberman T.D."/>
            <person name="Swanson P.K."/>
            <person name="Smith M."/>
            <person name="Roesemann S."/>
            <person name="Alexander J.E."/>
            <person name="Rich S.A."/>
            <person name="Livny J."/>
            <person name="Vlamakis H."/>
            <person name="Clish C."/>
            <person name="Bullock K."/>
            <person name="Deik A."/>
            <person name="Scott J."/>
            <person name="Pierce K.A."/>
            <person name="Xavier R.J."/>
            <person name="Alm E.J."/>
        </authorList>
    </citation>
    <scope>NUCLEOTIDE SEQUENCE</scope>
    <source>
        <strain evidence="1">BIOML-A16</strain>
    </source>
</reference>
<dbReference type="AlphaFoldDB" id="A0A642BX90"/>
<gene>
    <name evidence="1" type="ORF">F3B52_28090</name>
</gene>
<dbReference type="Gene3D" id="2.60.120.260">
    <property type="entry name" value="Galactose-binding domain-like"/>
    <property type="match status" value="1"/>
</dbReference>
<evidence type="ECO:0000313" key="1">
    <source>
        <dbReference type="EMBL" id="KAA4630189.1"/>
    </source>
</evidence>
<organism evidence="1">
    <name type="scientific">Bacteroides ovatus</name>
    <dbReference type="NCBI Taxonomy" id="28116"/>
    <lineage>
        <taxon>Bacteria</taxon>
        <taxon>Pseudomonadati</taxon>
        <taxon>Bacteroidota</taxon>
        <taxon>Bacteroidia</taxon>
        <taxon>Bacteroidales</taxon>
        <taxon>Bacteroidaceae</taxon>
        <taxon>Bacteroides</taxon>
    </lineage>
</organism>
<name>A0A642BX90_BACOV</name>
<protein>
    <submittedName>
        <fullName evidence="1">Beta-galactosidase</fullName>
    </submittedName>
</protein>
<accession>A0A642BX90</accession>
<proteinExistence type="predicted"/>
<comment type="caution">
    <text evidence="1">The sequence shown here is derived from an EMBL/GenBank/DDBJ whole genome shotgun (WGS) entry which is preliminary data.</text>
</comment>